<dbReference type="InterPro" id="IPR036388">
    <property type="entry name" value="WH-like_DNA-bd_sf"/>
</dbReference>
<dbReference type="SUPFAM" id="SSF46785">
    <property type="entry name" value="Winged helix' DNA-binding domain"/>
    <property type="match status" value="1"/>
</dbReference>
<comment type="caution">
    <text evidence="2">The sequence shown here is derived from an EMBL/GenBank/DDBJ whole genome shotgun (WGS) entry which is preliminary data.</text>
</comment>
<gene>
    <name evidence="2" type="ORF">DRJ31_04695</name>
</gene>
<dbReference type="Proteomes" id="UP000278475">
    <property type="component" value="Unassembled WGS sequence"/>
</dbReference>
<proteinExistence type="predicted"/>
<dbReference type="AlphaFoldDB" id="A0A497EQ60"/>
<keyword evidence="1" id="KW-0812">Transmembrane</keyword>
<sequence>MYTNTELEKAVELKDLKADLALKLQKLKTVDDLVDFSRSSLQLEVLLFLGYKKKARLDEMASELGFRRKALGDTLRKLVAKKLVTKGDKDYFMLTETGERYLSELMDIIGVPGYPKKQPLSSTDRAQERLRFIIEELSTSSYLYDAIISLGSAKNHELPLDKLSRIVGLGSLRLQSYLDLFVDVQDKNLKLFRKYHKPTLLSRVLNKLGFKIRRSRIYYRLSDRGLTVYYRLPHYVKFKHNAFACTLAKIMGNGHPKYLLRQSFLLVCLGSALAYLLIALFPQHVWLFSQIWFLILLITLFLTIFASR</sequence>
<evidence type="ECO:0000256" key="1">
    <source>
        <dbReference type="SAM" id="Phobius"/>
    </source>
</evidence>
<keyword evidence="1" id="KW-0472">Membrane</keyword>
<dbReference type="Gene3D" id="1.10.10.10">
    <property type="entry name" value="Winged helix-like DNA-binding domain superfamily/Winged helix DNA-binding domain"/>
    <property type="match status" value="1"/>
</dbReference>
<evidence type="ECO:0000313" key="2">
    <source>
        <dbReference type="EMBL" id="RLE49515.1"/>
    </source>
</evidence>
<dbReference type="EMBL" id="QMQV01000032">
    <property type="protein sequence ID" value="RLE49515.1"/>
    <property type="molecule type" value="Genomic_DNA"/>
</dbReference>
<accession>A0A497EQ60</accession>
<evidence type="ECO:0000313" key="3">
    <source>
        <dbReference type="Proteomes" id="UP000278475"/>
    </source>
</evidence>
<feature type="transmembrane region" description="Helical" evidence="1">
    <location>
        <begin position="287"/>
        <end position="306"/>
    </location>
</feature>
<feature type="transmembrane region" description="Helical" evidence="1">
    <location>
        <begin position="258"/>
        <end position="281"/>
    </location>
</feature>
<reference evidence="2 3" key="1">
    <citation type="submission" date="2018-06" db="EMBL/GenBank/DDBJ databases">
        <title>Extensive metabolic versatility and redundancy in microbially diverse, dynamic hydrothermal sediments.</title>
        <authorList>
            <person name="Dombrowski N."/>
            <person name="Teske A."/>
            <person name="Baker B.J."/>
        </authorList>
    </citation>
    <scope>NUCLEOTIDE SEQUENCE [LARGE SCALE GENOMIC DNA]</scope>
    <source>
        <strain evidence="2">B66_G16</strain>
    </source>
</reference>
<keyword evidence="1" id="KW-1133">Transmembrane helix</keyword>
<name>A0A497EQ60_9CREN</name>
<dbReference type="InterPro" id="IPR036390">
    <property type="entry name" value="WH_DNA-bd_sf"/>
</dbReference>
<organism evidence="2 3">
    <name type="scientific">Thermoproteota archaeon</name>
    <dbReference type="NCBI Taxonomy" id="2056631"/>
    <lineage>
        <taxon>Archaea</taxon>
        <taxon>Thermoproteota</taxon>
    </lineage>
</organism>
<protein>
    <submittedName>
        <fullName evidence="2">Uncharacterized protein</fullName>
    </submittedName>
</protein>